<dbReference type="Gene3D" id="2.40.50.100">
    <property type="match status" value="1"/>
</dbReference>
<dbReference type="InterPro" id="IPR045257">
    <property type="entry name" value="E2/Pdx1"/>
</dbReference>
<keyword evidence="4" id="KW-0808">Transferase</keyword>
<evidence type="ECO:0000313" key="8">
    <source>
        <dbReference type="Proteomes" id="UP000324638"/>
    </source>
</evidence>
<dbReference type="Gene3D" id="3.30.559.10">
    <property type="entry name" value="Chloramphenicol acetyltransferase-like domain"/>
    <property type="match status" value="1"/>
</dbReference>
<feature type="domain" description="Lipoyl-binding" evidence="5">
    <location>
        <begin position="2"/>
        <end position="77"/>
    </location>
</feature>
<proteinExistence type="inferred from homology"/>
<keyword evidence="3 4" id="KW-0450">Lipoyl</keyword>
<dbReference type="InterPro" id="IPR000089">
    <property type="entry name" value="Biotin_lipoyl"/>
</dbReference>
<dbReference type="InterPro" id="IPR001078">
    <property type="entry name" value="2-oxoacid_DH_actylTfrase"/>
</dbReference>
<dbReference type="GO" id="GO:0006086">
    <property type="term" value="P:pyruvate decarboxylation to acetyl-CoA"/>
    <property type="evidence" value="ECO:0007669"/>
    <property type="project" value="InterPro"/>
</dbReference>
<dbReference type="EMBL" id="SAXU01000001">
    <property type="protein sequence ID" value="TXJ21560.1"/>
    <property type="molecule type" value="Genomic_DNA"/>
</dbReference>
<reference evidence="7 8" key="1">
    <citation type="journal article" date="1992" name="Lakartidningen">
        <title>[Penicillin V and not amoxicillin is the first choice preparation in acute otitis].</title>
        <authorList>
            <person name="Kamme C."/>
            <person name="Lundgren K."/>
            <person name="Prellner K."/>
        </authorList>
    </citation>
    <scope>NUCLEOTIDE SEQUENCE [LARGE SCALE GENOMIC DNA]</scope>
    <source>
        <strain evidence="7 8">513A</strain>
    </source>
</reference>
<accession>A0A5C8D8H2</accession>
<dbReference type="GO" id="GO:0045254">
    <property type="term" value="C:pyruvate dehydrogenase complex"/>
    <property type="evidence" value="ECO:0007669"/>
    <property type="project" value="InterPro"/>
</dbReference>
<dbReference type="InterPro" id="IPR023213">
    <property type="entry name" value="CAT-like_dom_sf"/>
</dbReference>
<dbReference type="Proteomes" id="UP000324638">
    <property type="component" value="Unassembled WGS sequence"/>
</dbReference>
<organism evidence="7 8">
    <name type="scientific">Brachyspira aalborgi</name>
    <dbReference type="NCBI Taxonomy" id="29522"/>
    <lineage>
        <taxon>Bacteria</taxon>
        <taxon>Pseudomonadati</taxon>
        <taxon>Spirochaetota</taxon>
        <taxon>Spirochaetia</taxon>
        <taxon>Brachyspirales</taxon>
        <taxon>Brachyspiraceae</taxon>
        <taxon>Brachyspira</taxon>
    </lineage>
</organism>
<dbReference type="SUPFAM" id="SSF47005">
    <property type="entry name" value="Peripheral subunit-binding domain of 2-oxo acid dehydrogenase complex"/>
    <property type="match status" value="1"/>
</dbReference>
<protein>
    <recommendedName>
        <fullName evidence="4">Dihydrolipoamide acetyltransferase component of pyruvate dehydrogenase complex</fullName>
        <ecNumber evidence="4">2.3.1.-</ecNumber>
    </recommendedName>
</protein>
<comment type="caution">
    <text evidence="7">The sequence shown here is derived from an EMBL/GenBank/DDBJ whole genome shotgun (WGS) entry which is preliminary data.</text>
</comment>
<evidence type="ECO:0000259" key="6">
    <source>
        <dbReference type="PROSITE" id="PS51826"/>
    </source>
</evidence>
<feature type="domain" description="Peripheral subunit-binding (PSBD)" evidence="6">
    <location>
        <begin position="125"/>
        <end position="162"/>
    </location>
</feature>
<dbReference type="PANTHER" id="PTHR23151">
    <property type="entry name" value="DIHYDROLIPOAMIDE ACETYL/SUCCINYL-TRANSFERASE-RELATED"/>
    <property type="match status" value="1"/>
</dbReference>
<sequence>MATEVRMPQLGLTMEWGTVEKWLKSEGDAVKKGEVILEIKTDKLTNELESEVDGVILKILAKEGEDIPVKGLLCIIGNVGEKIDESSISESVKMEKPVEKVEESKGLKNEFNIKAEKSKNSGRIKISPLAKKTAEKMSIDYTNITGTGPGGRIIQNDILNAKSYSNKNNINQATLKSNIALMEGDIVEELSAMRKAISSNMIKSHNEIPCVTQTMKINVSKLLKFRKELNENRDLKFSVNDFLLKATGKALKINRALLVSIDGDKVIKRARINIGMAVALDDGLIVPVIKDVDKISLEELSNQAKELAIKARENRLNIDEYSGSTFTVSNMGMYQIESFTPIINMPNAAILGVCGINEELYINDKGDIYKNDIMRISLTYDHRLIDGSVAAEFQLTLKNILEEPMSILI</sequence>
<evidence type="ECO:0000259" key="5">
    <source>
        <dbReference type="PROSITE" id="PS50968"/>
    </source>
</evidence>
<comment type="cofactor">
    <cofactor evidence="1 4">
        <name>(R)-lipoate</name>
        <dbReference type="ChEBI" id="CHEBI:83088"/>
    </cofactor>
</comment>
<dbReference type="Gene3D" id="4.10.320.10">
    <property type="entry name" value="E3-binding domain"/>
    <property type="match status" value="1"/>
</dbReference>
<evidence type="ECO:0000256" key="3">
    <source>
        <dbReference type="ARBA" id="ARBA00022823"/>
    </source>
</evidence>
<dbReference type="PANTHER" id="PTHR23151:SF90">
    <property type="entry name" value="DIHYDROLIPOYLLYSINE-RESIDUE ACETYLTRANSFERASE COMPONENT OF PYRUVATE DEHYDROGENASE COMPLEX, MITOCHONDRIAL-RELATED"/>
    <property type="match status" value="1"/>
</dbReference>
<dbReference type="PROSITE" id="PS51826">
    <property type="entry name" value="PSBD"/>
    <property type="match status" value="1"/>
</dbReference>
<dbReference type="EC" id="2.3.1.-" evidence="4"/>
<dbReference type="PROSITE" id="PS50968">
    <property type="entry name" value="BIOTINYL_LIPOYL"/>
    <property type="match status" value="1"/>
</dbReference>
<dbReference type="InterPro" id="IPR036625">
    <property type="entry name" value="E3-bd_dom_sf"/>
</dbReference>
<dbReference type="SUPFAM" id="SSF51230">
    <property type="entry name" value="Single hybrid motif"/>
    <property type="match status" value="1"/>
</dbReference>
<name>A0A5C8D8H2_9SPIR</name>
<dbReference type="InterPro" id="IPR011053">
    <property type="entry name" value="Single_hybrid_motif"/>
</dbReference>
<gene>
    <name evidence="7" type="ORF">EPJ79_10700</name>
</gene>
<keyword evidence="4" id="KW-0012">Acyltransferase</keyword>
<dbReference type="SUPFAM" id="SSF52777">
    <property type="entry name" value="CoA-dependent acyltransferases"/>
    <property type="match status" value="1"/>
</dbReference>
<dbReference type="Pfam" id="PF00198">
    <property type="entry name" value="2-oxoacid_dh"/>
    <property type="match status" value="1"/>
</dbReference>
<dbReference type="RefSeq" id="WP_147739478.1">
    <property type="nucleotide sequence ID" value="NZ_SAXU01000001.1"/>
</dbReference>
<evidence type="ECO:0000256" key="4">
    <source>
        <dbReference type="RuleBase" id="RU003423"/>
    </source>
</evidence>
<dbReference type="AlphaFoldDB" id="A0A5C8D8H2"/>
<dbReference type="InterPro" id="IPR004167">
    <property type="entry name" value="PSBD"/>
</dbReference>
<evidence type="ECO:0000256" key="1">
    <source>
        <dbReference type="ARBA" id="ARBA00001938"/>
    </source>
</evidence>
<dbReference type="GO" id="GO:0016746">
    <property type="term" value="F:acyltransferase activity"/>
    <property type="evidence" value="ECO:0007669"/>
    <property type="project" value="UniProtKB-KW"/>
</dbReference>
<comment type="similarity">
    <text evidence="2 4">Belongs to the 2-oxoacid dehydrogenase family.</text>
</comment>
<dbReference type="CDD" id="cd06849">
    <property type="entry name" value="lipoyl_domain"/>
    <property type="match status" value="1"/>
</dbReference>
<evidence type="ECO:0000256" key="2">
    <source>
        <dbReference type="ARBA" id="ARBA00007317"/>
    </source>
</evidence>
<dbReference type="Pfam" id="PF00364">
    <property type="entry name" value="Biotin_lipoyl"/>
    <property type="match status" value="1"/>
</dbReference>
<dbReference type="Pfam" id="PF02817">
    <property type="entry name" value="E3_binding"/>
    <property type="match status" value="1"/>
</dbReference>
<evidence type="ECO:0000313" key="7">
    <source>
        <dbReference type="EMBL" id="TXJ21560.1"/>
    </source>
</evidence>